<gene>
    <name evidence="19" type="ORF">PCON_13491</name>
</gene>
<keyword evidence="13" id="KW-0482">Metalloprotease</keyword>
<dbReference type="SUPFAM" id="SSF54897">
    <property type="entry name" value="Protease propeptides/inhibitors"/>
    <property type="match status" value="1"/>
</dbReference>
<evidence type="ECO:0000313" key="19">
    <source>
        <dbReference type="EMBL" id="CCX32640.1"/>
    </source>
</evidence>
<dbReference type="InterPro" id="IPR036990">
    <property type="entry name" value="M14A-like_propep"/>
</dbReference>
<dbReference type="PANTHER" id="PTHR11705:SF143">
    <property type="entry name" value="SLL0236 PROTEIN"/>
    <property type="match status" value="1"/>
</dbReference>
<feature type="domain" description="Peptidase M14" evidence="18">
    <location>
        <begin position="139"/>
        <end position="440"/>
    </location>
</feature>
<evidence type="ECO:0000256" key="2">
    <source>
        <dbReference type="ARBA" id="ARBA00003091"/>
    </source>
</evidence>
<keyword evidence="7" id="KW-0645">Protease</keyword>
<dbReference type="CDD" id="cd03860">
    <property type="entry name" value="M14_CP_A-B_like"/>
    <property type="match status" value="1"/>
</dbReference>
<dbReference type="eggNOG" id="KOG2650">
    <property type="taxonomic scope" value="Eukaryota"/>
</dbReference>
<evidence type="ECO:0000256" key="17">
    <source>
        <dbReference type="SAM" id="SignalP"/>
    </source>
</evidence>
<dbReference type="MEROPS" id="M14.014"/>
<dbReference type="FunFam" id="3.40.630.10:FF:000165">
    <property type="entry name" value="Glucan 1,4-alpha-glucosidase, putative"/>
    <property type="match status" value="1"/>
</dbReference>
<evidence type="ECO:0000256" key="12">
    <source>
        <dbReference type="ARBA" id="ARBA00023026"/>
    </source>
</evidence>
<dbReference type="Pfam" id="PF02244">
    <property type="entry name" value="Propep_M14"/>
    <property type="match status" value="1"/>
</dbReference>
<dbReference type="OMA" id="WPYKWEG"/>
<evidence type="ECO:0000259" key="18">
    <source>
        <dbReference type="PROSITE" id="PS52035"/>
    </source>
</evidence>
<keyword evidence="8" id="KW-0479">Metal-binding</keyword>
<dbReference type="GO" id="GO:0006508">
    <property type="term" value="P:proteolysis"/>
    <property type="evidence" value="ECO:0007669"/>
    <property type="project" value="UniProtKB-KW"/>
</dbReference>
<keyword evidence="11" id="KW-0862">Zinc</keyword>
<evidence type="ECO:0000256" key="3">
    <source>
        <dbReference type="ARBA" id="ARBA00004613"/>
    </source>
</evidence>
<dbReference type="InterPro" id="IPR000834">
    <property type="entry name" value="Peptidase_M14"/>
</dbReference>
<evidence type="ECO:0000313" key="20">
    <source>
        <dbReference type="Proteomes" id="UP000018144"/>
    </source>
</evidence>
<dbReference type="AlphaFoldDB" id="U4LT62"/>
<reference evidence="19 20" key="1">
    <citation type="journal article" date="2013" name="PLoS Genet.">
        <title>The genome and development-dependent transcriptomes of Pyronema confluens: a window into fungal evolution.</title>
        <authorList>
            <person name="Traeger S."/>
            <person name="Altegoer F."/>
            <person name="Freitag M."/>
            <person name="Gabaldon T."/>
            <person name="Kempken F."/>
            <person name="Kumar A."/>
            <person name="Marcet-Houben M."/>
            <person name="Poggeler S."/>
            <person name="Stajich J.E."/>
            <person name="Nowrousian M."/>
        </authorList>
    </citation>
    <scope>NUCLEOTIDE SEQUENCE [LARGE SCALE GENOMIC DNA]</scope>
    <source>
        <strain evidence="20">CBS 100304</strain>
        <tissue evidence="19">Vegetative mycelium</tissue>
    </source>
</reference>
<comment type="similarity">
    <text evidence="4 16">Belongs to the peptidase M14 family.</text>
</comment>
<dbReference type="GO" id="GO:0005576">
    <property type="term" value="C:extracellular region"/>
    <property type="evidence" value="ECO:0007669"/>
    <property type="project" value="UniProtKB-SubCell"/>
</dbReference>
<keyword evidence="5" id="KW-0964">Secreted</keyword>
<dbReference type="Gene3D" id="3.30.70.340">
    <property type="entry name" value="Metallocarboxypeptidase-like"/>
    <property type="match status" value="1"/>
</dbReference>
<dbReference type="SUPFAM" id="SSF53187">
    <property type="entry name" value="Zn-dependent exopeptidases"/>
    <property type="match status" value="1"/>
</dbReference>
<feature type="signal peptide" evidence="17">
    <location>
        <begin position="1"/>
        <end position="19"/>
    </location>
</feature>
<evidence type="ECO:0000256" key="1">
    <source>
        <dbReference type="ARBA" id="ARBA00001947"/>
    </source>
</evidence>
<keyword evidence="15" id="KW-1015">Disulfide bond</keyword>
<feature type="chain" id="PRO_5004652625" evidence="17">
    <location>
        <begin position="20"/>
        <end position="441"/>
    </location>
</feature>
<keyword evidence="10" id="KW-0378">Hydrolase</keyword>
<sequence>MRISISAFWTLLFAATALALPADTSSQPTSYDGYKVIRIQLDDNQAKTDQVRAMIQKMDLETWTNGYKPNRLVDVVVEPSKIAAFDSDCGLNGIQYTTMHEDLGKSIREENSNSGDEFHISSTGKGNVQAAADMTWFNNYHPYADHITWLNSLVTQFPQRTKIVTAGNSYQGRPITGIHIFGSSGGGQRPAVVLHGTVHAREWISTMVTEFTIYSLLSNYANATDIKTAVDKYDFYIFPVVNPDGFIYTQTNTRLWRKNRAPNAGSACDGTDINRNWAAQWAVTGGASTNPCDQDFKGPSVGSTPEYKALSSFQDAKAKAQGVIMYMDIHSYSQLWMTPYGYTCTTLPTNSNEQVTIARGAVSALKSKYGTTFTAGPTCQTIYKATGGSVDYSYDTTGAKYSFAVELRDTGAYGFVLPANQIYPSGVEFFEGFRWALANIK</sequence>
<keyword evidence="20" id="KW-1185">Reference proteome</keyword>
<dbReference type="Pfam" id="PF00246">
    <property type="entry name" value="Peptidase_M14"/>
    <property type="match status" value="1"/>
</dbReference>
<dbReference type="STRING" id="1076935.U4LT62"/>
<dbReference type="GO" id="GO:0004181">
    <property type="term" value="F:metallocarboxypeptidase activity"/>
    <property type="evidence" value="ECO:0007669"/>
    <property type="project" value="InterPro"/>
</dbReference>
<evidence type="ECO:0000256" key="7">
    <source>
        <dbReference type="ARBA" id="ARBA00022670"/>
    </source>
</evidence>
<evidence type="ECO:0000256" key="14">
    <source>
        <dbReference type="ARBA" id="ARBA00023145"/>
    </source>
</evidence>
<keyword evidence="12" id="KW-0843">Virulence</keyword>
<comment type="function">
    <text evidence="2">Extracellular metalloprotease that contributes to pathogenicity.</text>
</comment>
<evidence type="ECO:0000256" key="4">
    <source>
        <dbReference type="ARBA" id="ARBA00005988"/>
    </source>
</evidence>
<dbReference type="PRINTS" id="PR00765">
    <property type="entry name" value="CRBOXYPTASEA"/>
</dbReference>
<name>U4LT62_PYROM</name>
<proteinExistence type="inferred from homology"/>
<dbReference type="EMBL" id="HF935906">
    <property type="protein sequence ID" value="CCX32640.1"/>
    <property type="molecule type" value="Genomic_DNA"/>
</dbReference>
<feature type="active site" description="Proton donor/acceptor" evidence="16">
    <location>
        <position position="406"/>
    </location>
</feature>
<dbReference type="Gene3D" id="3.40.630.10">
    <property type="entry name" value="Zn peptidases"/>
    <property type="match status" value="1"/>
</dbReference>
<organism evidence="19 20">
    <name type="scientific">Pyronema omphalodes (strain CBS 100304)</name>
    <name type="common">Pyronema confluens</name>
    <dbReference type="NCBI Taxonomy" id="1076935"/>
    <lineage>
        <taxon>Eukaryota</taxon>
        <taxon>Fungi</taxon>
        <taxon>Dikarya</taxon>
        <taxon>Ascomycota</taxon>
        <taxon>Pezizomycotina</taxon>
        <taxon>Pezizomycetes</taxon>
        <taxon>Pezizales</taxon>
        <taxon>Pyronemataceae</taxon>
        <taxon>Pyronema</taxon>
    </lineage>
</organism>
<accession>U4LT62</accession>
<evidence type="ECO:0000256" key="13">
    <source>
        <dbReference type="ARBA" id="ARBA00023049"/>
    </source>
</evidence>
<dbReference type="PROSITE" id="PS00132">
    <property type="entry name" value="CARBOXYPEPT_ZN_1"/>
    <property type="match status" value="1"/>
</dbReference>
<keyword evidence="9 17" id="KW-0732">Signal</keyword>
<dbReference type="SMART" id="SM00631">
    <property type="entry name" value="Zn_pept"/>
    <property type="match status" value="1"/>
</dbReference>
<keyword evidence="6 19" id="KW-0121">Carboxypeptidase</keyword>
<evidence type="ECO:0000256" key="11">
    <source>
        <dbReference type="ARBA" id="ARBA00022833"/>
    </source>
</evidence>
<evidence type="ECO:0000256" key="8">
    <source>
        <dbReference type="ARBA" id="ARBA00022723"/>
    </source>
</evidence>
<keyword evidence="14" id="KW-0865">Zymogen</keyword>
<dbReference type="InterPro" id="IPR003146">
    <property type="entry name" value="M14A_act_pep"/>
</dbReference>
<dbReference type="OrthoDB" id="3626597at2759"/>
<evidence type="ECO:0000256" key="9">
    <source>
        <dbReference type="ARBA" id="ARBA00022729"/>
    </source>
</evidence>
<evidence type="ECO:0000256" key="15">
    <source>
        <dbReference type="ARBA" id="ARBA00023157"/>
    </source>
</evidence>
<evidence type="ECO:0000256" key="16">
    <source>
        <dbReference type="PROSITE-ProRule" id="PRU01379"/>
    </source>
</evidence>
<dbReference type="PROSITE" id="PS52035">
    <property type="entry name" value="PEPTIDASE_M14"/>
    <property type="match status" value="1"/>
</dbReference>
<protein>
    <submittedName>
        <fullName evidence="19">Similar to Metallocarboxypeptidase A-like protein ARB_03789 acc. no. D4B5N0</fullName>
    </submittedName>
</protein>
<dbReference type="Proteomes" id="UP000018144">
    <property type="component" value="Unassembled WGS sequence"/>
</dbReference>
<dbReference type="InterPro" id="IPR057246">
    <property type="entry name" value="CARBOXYPEPT_ZN_1"/>
</dbReference>
<evidence type="ECO:0000256" key="5">
    <source>
        <dbReference type="ARBA" id="ARBA00022525"/>
    </source>
</evidence>
<comment type="subcellular location">
    <subcellularLocation>
        <location evidence="3">Secreted</location>
    </subcellularLocation>
</comment>
<comment type="cofactor">
    <cofactor evidence="1">
        <name>Zn(2+)</name>
        <dbReference type="ChEBI" id="CHEBI:29105"/>
    </cofactor>
</comment>
<dbReference type="GO" id="GO:0008270">
    <property type="term" value="F:zinc ion binding"/>
    <property type="evidence" value="ECO:0007669"/>
    <property type="project" value="InterPro"/>
</dbReference>
<evidence type="ECO:0000256" key="6">
    <source>
        <dbReference type="ARBA" id="ARBA00022645"/>
    </source>
</evidence>
<evidence type="ECO:0000256" key="10">
    <source>
        <dbReference type="ARBA" id="ARBA00022801"/>
    </source>
</evidence>
<dbReference type="PANTHER" id="PTHR11705">
    <property type="entry name" value="PROTEASE FAMILY M14 CARBOXYPEPTIDASE A,B"/>
    <property type="match status" value="1"/>
</dbReference>